<dbReference type="Proteomes" id="UP000257144">
    <property type="component" value="Unassembled WGS sequence"/>
</dbReference>
<feature type="transmembrane region" description="Helical" evidence="7">
    <location>
        <begin position="100"/>
        <end position="119"/>
    </location>
</feature>
<feature type="transmembrane region" description="Helical" evidence="7">
    <location>
        <begin position="12"/>
        <end position="31"/>
    </location>
</feature>
<dbReference type="InterPro" id="IPR051258">
    <property type="entry name" value="Diverse_Substrate_Transporter"/>
</dbReference>
<reference evidence="9 10" key="1">
    <citation type="submission" date="2018-07" db="EMBL/GenBank/DDBJ databases">
        <title>Bacillus sp. YLB-04 draft genome sequence.</title>
        <authorList>
            <person name="Yu L."/>
            <person name="Tang X."/>
        </authorList>
    </citation>
    <scope>NUCLEOTIDE SEQUENCE [LARGE SCALE GENOMIC DNA]</scope>
    <source>
        <strain evidence="9 10">YLB-04</strain>
    </source>
</reference>
<feature type="transmembrane region" description="Helical" evidence="7">
    <location>
        <begin position="274"/>
        <end position="292"/>
    </location>
</feature>
<dbReference type="OrthoDB" id="9804865at2"/>
<dbReference type="Pfam" id="PF00892">
    <property type="entry name" value="EamA"/>
    <property type="match status" value="2"/>
</dbReference>
<dbReference type="AlphaFoldDB" id="A0A3D8GQ51"/>
<proteinExistence type="inferred from homology"/>
<dbReference type="InterPro" id="IPR037185">
    <property type="entry name" value="EmrE-like"/>
</dbReference>
<feature type="transmembrane region" description="Helical" evidence="7">
    <location>
        <begin position="155"/>
        <end position="173"/>
    </location>
</feature>
<dbReference type="GO" id="GO:0005886">
    <property type="term" value="C:plasma membrane"/>
    <property type="evidence" value="ECO:0007669"/>
    <property type="project" value="UniProtKB-SubCell"/>
</dbReference>
<gene>
    <name evidence="9" type="ORF">DRW41_12815</name>
</gene>
<keyword evidence="10" id="KW-1185">Reference proteome</keyword>
<feature type="domain" description="EamA" evidence="8">
    <location>
        <begin position="10"/>
        <end position="142"/>
    </location>
</feature>
<dbReference type="InterPro" id="IPR000620">
    <property type="entry name" value="EamA_dom"/>
</dbReference>
<evidence type="ECO:0000256" key="5">
    <source>
        <dbReference type="ARBA" id="ARBA00022989"/>
    </source>
</evidence>
<dbReference type="RefSeq" id="WP_115452405.1">
    <property type="nucleotide sequence ID" value="NZ_QNQT01000005.1"/>
</dbReference>
<keyword evidence="4 7" id="KW-0812">Transmembrane</keyword>
<evidence type="ECO:0000256" key="6">
    <source>
        <dbReference type="ARBA" id="ARBA00023136"/>
    </source>
</evidence>
<evidence type="ECO:0000256" key="7">
    <source>
        <dbReference type="SAM" id="Phobius"/>
    </source>
</evidence>
<accession>A0A3D8GQ51</accession>
<dbReference type="PANTHER" id="PTHR42920:SF5">
    <property type="entry name" value="EAMA DOMAIN-CONTAINING PROTEIN"/>
    <property type="match status" value="1"/>
</dbReference>
<evidence type="ECO:0000259" key="8">
    <source>
        <dbReference type="Pfam" id="PF00892"/>
    </source>
</evidence>
<comment type="subcellular location">
    <subcellularLocation>
        <location evidence="1">Cell membrane</location>
        <topology evidence="1">Multi-pass membrane protein</topology>
    </subcellularLocation>
</comment>
<comment type="similarity">
    <text evidence="2">Belongs to the EamA transporter family.</text>
</comment>
<protein>
    <submittedName>
        <fullName evidence="9">EamA/RhaT family transporter</fullName>
    </submittedName>
</protein>
<keyword evidence="6 7" id="KW-0472">Membrane</keyword>
<feature type="transmembrane region" description="Helical" evidence="7">
    <location>
        <begin position="180"/>
        <end position="201"/>
    </location>
</feature>
<evidence type="ECO:0000313" key="10">
    <source>
        <dbReference type="Proteomes" id="UP000257144"/>
    </source>
</evidence>
<name>A0A3D8GQ51_9BACI</name>
<evidence type="ECO:0000256" key="3">
    <source>
        <dbReference type="ARBA" id="ARBA00022475"/>
    </source>
</evidence>
<comment type="caution">
    <text evidence="9">The sequence shown here is derived from an EMBL/GenBank/DDBJ whole genome shotgun (WGS) entry which is preliminary data.</text>
</comment>
<dbReference type="PANTHER" id="PTHR42920">
    <property type="entry name" value="OS03G0707200 PROTEIN-RELATED"/>
    <property type="match status" value="1"/>
</dbReference>
<evidence type="ECO:0000256" key="1">
    <source>
        <dbReference type="ARBA" id="ARBA00004651"/>
    </source>
</evidence>
<evidence type="ECO:0000313" key="9">
    <source>
        <dbReference type="EMBL" id="RDU36411.1"/>
    </source>
</evidence>
<sequence length="311" mass="33583">MNRSRHILADSVLLFVTFIWGITFVMIQNAISSLEPFSFNGVRFLTAALLLAIWLLLADRKQLSLVTPRLILSGAFLGLFLFVGYASQTAGLLYTTSSKAGFITGLSVVLVPLFSFLLMKQQPGRNAVIGVLVATVGLFLLTMTGVSPLNKGDGLVFICAIGFALHILFTGKYSSLYPSLLLTIVQIATVGILSSVSALFFENWQKAFQPEIIFSSEVLIALLVTSLFATAIAFLAQTAFQKHTSATRVALIFAMEPVFAAGAGYFWAGDILTISALAGCLFIFLGMVISELPPRQKKLMEIPLNVEKPGA</sequence>
<evidence type="ECO:0000256" key="4">
    <source>
        <dbReference type="ARBA" id="ARBA00022692"/>
    </source>
</evidence>
<feature type="transmembrane region" description="Helical" evidence="7">
    <location>
        <begin position="213"/>
        <end position="236"/>
    </location>
</feature>
<keyword evidence="5 7" id="KW-1133">Transmembrane helix</keyword>
<evidence type="ECO:0000256" key="2">
    <source>
        <dbReference type="ARBA" id="ARBA00007362"/>
    </source>
</evidence>
<feature type="transmembrane region" description="Helical" evidence="7">
    <location>
        <begin position="37"/>
        <end position="58"/>
    </location>
</feature>
<feature type="transmembrane region" description="Helical" evidence="7">
    <location>
        <begin position="248"/>
        <end position="268"/>
    </location>
</feature>
<feature type="transmembrane region" description="Helical" evidence="7">
    <location>
        <begin position="126"/>
        <end position="149"/>
    </location>
</feature>
<dbReference type="SUPFAM" id="SSF103481">
    <property type="entry name" value="Multidrug resistance efflux transporter EmrE"/>
    <property type="match status" value="2"/>
</dbReference>
<dbReference type="EMBL" id="QNQT01000005">
    <property type="protein sequence ID" value="RDU36411.1"/>
    <property type="molecule type" value="Genomic_DNA"/>
</dbReference>
<organism evidence="9 10">
    <name type="scientific">Neobacillus piezotolerans</name>
    <dbReference type="NCBI Taxonomy" id="2259171"/>
    <lineage>
        <taxon>Bacteria</taxon>
        <taxon>Bacillati</taxon>
        <taxon>Bacillota</taxon>
        <taxon>Bacilli</taxon>
        <taxon>Bacillales</taxon>
        <taxon>Bacillaceae</taxon>
        <taxon>Neobacillus</taxon>
    </lineage>
</organism>
<feature type="domain" description="EamA" evidence="8">
    <location>
        <begin position="151"/>
        <end position="289"/>
    </location>
</feature>
<feature type="transmembrane region" description="Helical" evidence="7">
    <location>
        <begin position="70"/>
        <end position="94"/>
    </location>
</feature>
<keyword evidence="3" id="KW-1003">Cell membrane</keyword>